<dbReference type="CDD" id="cd18008">
    <property type="entry name" value="DEXDc_SHPRH-like"/>
    <property type="match status" value="1"/>
</dbReference>
<dbReference type="PANTHER" id="PTHR45626">
    <property type="entry name" value="TRANSCRIPTION TERMINATION FACTOR 2-RELATED"/>
    <property type="match status" value="1"/>
</dbReference>
<sequence>MTLDWMLFRENSSHRAGGILADEQGLGKTIMVTALVLKKIDQQSKFMSAVCDRAALVVDNMDEPVKKQGAATRLPELFRQAPARRTVSVNLFIEDRNLKSPSTLSAMDKPTGGTIVVCPTSILTQWVEEIHKVAKDFRLSVFVYHGHSRNVDPEKLAKHDVVLTSYGMIKKQSPSRKEGFAKKQSDTDGPIACVTWYRIVLDEAHMIRNRTSQVAKACWKLEAERRWCLTGTPIQNRIDDLYSYLCFLKYKPYSRYSLCRSLY</sequence>
<evidence type="ECO:0000256" key="3">
    <source>
        <dbReference type="ARBA" id="ARBA00022840"/>
    </source>
</evidence>
<gene>
    <name evidence="5" type="primary">ga18940</name>
    <name evidence="5" type="ORF">PR202_ga18940</name>
</gene>
<proteinExistence type="predicted"/>
<dbReference type="GO" id="GO:0005524">
    <property type="term" value="F:ATP binding"/>
    <property type="evidence" value="ECO:0007669"/>
    <property type="project" value="UniProtKB-KW"/>
</dbReference>
<accession>A0AAV5CTB8</accession>
<dbReference type="InterPro" id="IPR000330">
    <property type="entry name" value="SNF2_N"/>
</dbReference>
<evidence type="ECO:0000313" key="6">
    <source>
        <dbReference type="Proteomes" id="UP001054889"/>
    </source>
</evidence>
<dbReference type="PANTHER" id="PTHR45626:SF16">
    <property type="entry name" value="ATP-DEPENDENT HELICASE ULS1"/>
    <property type="match status" value="1"/>
</dbReference>
<dbReference type="Pfam" id="PF00176">
    <property type="entry name" value="SNF2-rel_dom"/>
    <property type="match status" value="1"/>
</dbReference>
<keyword evidence="6" id="KW-1185">Reference proteome</keyword>
<dbReference type="InterPro" id="IPR050628">
    <property type="entry name" value="SNF2_RAD54_helicase_TF"/>
</dbReference>
<dbReference type="SUPFAM" id="SSF52540">
    <property type="entry name" value="P-loop containing nucleoside triphosphate hydrolases"/>
    <property type="match status" value="1"/>
</dbReference>
<keyword evidence="3" id="KW-0067">ATP-binding</keyword>
<name>A0AAV5CTB8_ELECO</name>
<dbReference type="GO" id="GO:0006281">
    <property type="term" value="P:DNA repair"/>
    <property type="evidence" value="ECO:0007669"/>
    <property type="project" value="TreeGrafter"/>
</dbReference>
<feature type="domain" description="Helicase ATP-binding" evidence="4">
    <location>
        <begin position="9"/>
        <end position="251"/>
    </location>
</feature>
<dbReference type="GO" id="GO:0008094">
    <property type="term" value="F:ATP-dependent activity, acting on DNA"/>
    <property type="evidence" value="ECO:0007669"/>
    <property type="project" value="TreeGrafter"/>
</dbReference>
<comment type="caution">
    <text evidence="5">The sequence shown here is derived from an EMBL/GenBank/DDBJ whole genome shotgun (WGS) entry which is preliminary data.</text>
</comment>
<organism evidence="5 6">
    <name type="scientific">Eleusine coracana subsp. coracana</name>
    <dbReference type="NCBI Taxonomy" id="191504"/>
    <lineage>
        <taxon>Eukaryota</taxon>
        <taxon>Viridiplantae</taxon>
        <taxon>Streptophyta</taxon>
        <taxon>Embryophyta</taxon>
        <taxon>Tracheophyta</taxon>
        <taxon>Spermatophyta</taxon>
        <taxon>Magnoliopsida</taxon>
        <taxon>Liliopsida</taxon>
        <taxon>Poales</taxon>
        <taxon>Poaceae</taxon>
        <taxon>PACMAD clade</taxon>
        <taxon>Chloridoideae</taxon>
        <taxon>Cynodonteae</taxon>
        <taxon>Eleusininae</taxon>
        <taxon>Eleusine</taxon>
    </lineage>
</organism>
<dbReference type="Proteomes" id="UP001054889">
    <property type="component" value="Unassembled WGS sequence"/>
</dbReference>
<reference evidence="5" key="1">
    <citation type="journal article" date="2018" name="DNA Res.">
        <title>Multiple hybrid de novo genome assembly of finger millet, an orphan allotetraploid crop.</title>
        <authorList>
            <person name="Hatakeyama M."/>
            <person name="Aluri S."/>
            <person name="Balachadran M.T."/>
            <person name="Sivarajan S.R."/>
            <person name="Patrignani A."/>
            <person name="Gruter S."/>
            <person name="Poveda L."/>
            <person name="Shimizu-Inatsugi R."/>
            <person name="Baeten J."/>
            <person name="Francoijs K.J."/>
            <person name="Nataraja K.N."/>
            <person name="Reddy Y.A.N."/>
            <person name="Phadnis S."/>
            <person name="Ravikumar R.L."/>
            <person name="Schlapbach R."/>
            <person name="Sreeman S.M."/>
            <person name="Shimizu K.K."/>
        </authorList>
    </citation>
    <scope>NUCLEOTIDE SEQUENCE</scope>
</reference>
<protein>
    <recommendedName>
        <fullName evidence="4">Helicase ATP-binding domain-containing protein</fullName>
    </recommendedName>
</protein>
<reference evidence="5" key="2">
    <citation type="submission" date="2021-12" db="EMBL/GenBank/DDBJ databases">
        <title>Resequencing data analysis of finger millet.</title>
        <authorList>
            <person name="Hatakeyama M."/>
            <person name="Aluri S."/>
            <person name="Balachadran M.T."/>
            <person name="Sivarajan S.R."/>
            <person name="Poveda L."/>
            <person name="Shimizu-Inatsugi R."/>
            <person name="Schlapbach R."/>
            <person name="Sreeman S.M."/>
            <person name="Shimizu K.K."/>
        </authorList>
    </citation>
    <scope>NUCLEOTIDE SEQUENCE</scope>
</reference>
<dbReference type="InterPro" id="IPR038718">
    <property type="entry name" value="SNF2-like_sf"/>
</dbReference>
<dbReference type="InterPro" id="IPR014001">
    <property type="entry name" value="Helicase_ATP-bd"/>
</dbReference>
<keyword evidence="2" id="KW-0378">Hydrolase</keyword>
<dbReference type="AlphaFoldDB" id="A0AAV5CTB8"/>
<evidence type="ECO:0000256" key="2">
    <source>
        <dbReference type="ARBA" id="ARBA00022801"/>
    </source>
</evidence>
<evidence type="ECO:0000313" key="5">
    <source>
        <dbReference type="EMBL" id="GJN01659.1"/>
    </source>
</evidence>
<dbReference type="SMART" id="SM00487">
    <property type="entry name" value="DEXDc"/>
    <property type="match status" value="1"/>
</dbReference>
<evidence type="ECO:0000256" key="1">
    <source>
        <dbReference type="ARBA" id="ARBA00022741"/>
    </source>
</evidence>
<dbReference type="GO" id="GO:0005634">
    <property type="term" value="C:nucleus"/>
    <property type="evidence" value="ECO:0007669"/>
    <property type="project" value="TreeGrafter"/>
</dbReference>
<dbReference type="GO" id="GO:0016787">
    <property type="term" value="F:hydrolase activity"/>
    <property type="evidence" value="ECO:0007669"/>
    <property type="project" value="UniProtKB-KW"/>
</dbReference>
<dbReference type="Gene3D" id="3.40.50.10810">
    <property type="entry name" value="Tandem AAA-ATPase domain"/>
    <property type="match status" value="2"/>
</dbReference>
<keyword evidence="1" id="KW-0547">Nucleotide-binding</keyword>
<evidence type="ECO:0000259" key="4">
    <source>
        <dbReference type="PROSITE" id="PS51192"/>
    </source>
</evidence>
<dbReference type="EMBL" id="BQKI01000009">
    <property type="protein sequence ID" value="GJN01659.1"/>
    <property type="molecule type" value="Genomic_DNA"/>
</dbReference>
<dbReference type="InterPro" id="IPR027417">
    <property type="entry name" value="P-loop_NTPase"/>
</dbReference>
<dbReference type="PROSITE" id="PS51192">
    <property type="entry name" value="HELICASE_ATP_BIND_1"/>
    <property type="match status" value="1"/>
</dbReference>